<reference evidence="1 2" key="1">
    <citation type="journal article" date="2020" name="G3 (Bethesda)">
        <title>Whole Genome Sequencing and Comparative Genomics of Two Nematicidal Bacillus Strains Reveals a Wide Range of Possible Virulence Factors.</title>
        <authorList>
            <person name="Susic N."/>
            <person name="Janezic S."/>
            <person name="Rupnik M."/>
            <person name="Geric Stare B."/>
        </authorList>
    </citation>
    <scope>NUCLEOTIDE SEQUENCE [LARGE SCALE GENOMIC DNA]</scope>
    <source>
        <strain evidence="1 2">I-1582</strain>
    </source>
</reference>
<evidence type="ECO:0000313" key="2">
    <source>
        <dbReference type="Proteomes" id="UP000465778"/>
    </source>
</evidence>
<evidence type="ECO:0000313" key="1">
    <source>
        <dbReference type="EMBL" id="KAF0822024.1"/>
    </source>
</evidence>
<dbReference type="Proteomes" id="UP000465778">
    <property type="component" value="Unassembled WGS sequence"/>
</dbReference>
<sequence>MIMDNPSVCSECGSNKTEIGEFKGYGSLFKKNAILKCSEVEACFCVKCGYIFFLRVKNPEKIL</sequence>
<name>A0A800N8Y4_CYTFI</name>
<comment type="caution">
    <text evidence="1">The sequence shown here is derived from an EMBL/GenBank/DDBJ whole genome shotgun (WGS) entry which is preliminary data.</text>
</comment>
<protein>
    <submittedName>
        <fullName evidence="1">Uncharacterized protein</fullName>
    </submittedName>
</protein>
<organism evidence="1 2">
    <name type="scientific">Cytobacillus firmus</name>
    <name type="common">Bacillus firmus</name>
    <dbReference type="NCBI Taxonomy" id="1399"/>
    <lineage>
        <taxon>Bacteria</taxon>
        <taxon>Bacillati</taxon>
        <taxon>Bacillota</taxon>
        <taxon>Bacilli</taxon>
        <taxon>Bacillales</taxon>
        <taxon>Bacillaceae</taxon>
        <taxon>Cytobacillus</taxon>
    </lineage>
</organism>
<gene>
    <name evidence="1" type="ORF">KIS1582_4223</name>
</gene>
<proteinExistence type="predicted"/>
<dbReference type="EMBL" id="VDEM01000072">
    <property type="protein sequence ID" value="KAF0822024.1"/>
    <property type="molecule type" value="Genomic_DNA"/>
</dbReference>
<dbReference type="AlphaFoldDB" id="A0A800N8Y4"/>
<accession>A0A800N8Y4</accession>